<feature type="compositionally biased region" description="Acidic residues" evidence="1">
    <location>
        <begin position="426"/>
        <end position="437"/>
    </location>
</feature>
<evidence type="ECO:0000256" key="1">
    <source>
        <dbReference type="SAM" id="MobiDB-lite"/>
    </source>
</evidence>
<evidence type="ECO:0000313" key="3">
    <source>
        <dbReference type="Proteomes" id="UP001642405"/>
    </source>
</evidence>
<feature type="compositionally biased region" description="Polar residues" evidence="1">
    <location>
        <begin position="23"/>
        <end position="41"/>
    </location>
</feature>
<feature type="region of interest" description="Disordered" evidence="1">
    <location>
        <begin position="113"/>
        <end position="485"/>
    </location>
</feature>
<evidence type="ECO:0008006" key="4">
    <source>
        <dbReference type="Google" id="ProtNLM"/>
    </source>
</evidence>
<gene>
    <name evidence="2" type="ORF">SCUCBS95973_002972</name>
</gene>
<protein>
    <recommendedName>
        <fullName evidence="4">Glucan 1, 4-alpha-glucosidase</fullName>
    </recommendedName>
</protein>
<feature type="region of interest" description="Disordered" evidence="1">
    <location>
        <begin position="1"/>
        <end position="101"/>
    </location>
</feature>
<feature type="compositionally biased region" description="Low complexity" evidence="1">
    <location>
        <begin position="402"/>
        <end position="421"/>
    </location>
</feature>
<comment type="caution">
    <text evidence="2">The sequence shown here is derived from an EMBL/GenBank/DDBJ whole genome shotgun (WGS) entry which is preliminary data.</text>
</comment>
<dbReference type="Proteomes" id="UP001642405">
    <property type="component" value="Unassembled WGS sequence"/>
</dbReference>
<dbReference type="EMBL" id="CAWUHB010000012">
    <property type="protein sequence ID" value="CAK7216907.1"/>
    <property type="molecule type" value="Genomic_DNA"/>
</dbReference>
<feature type="compositionally biased region" description="Polar residues" evidence="1">
    <location>
        <begin position="198"/>
        <end position="222"/>
    </location>
</feature>
<evidence type="ECO:0000313" key="2">
    <source>
        <dbReference type="EMBL" id="CAK7216907.1"/>
    </source>
</evidence>
<organism evidence="2 3">
    <name type="scientific">Sporothrix curviconia</name>
    <dbReference type="NCBI Taxonomy" id="1260050"/>
    <lineage>
        <taxon>Eukaryota</taxon>
        <taxon>Fungi</taxon>
        <taxon>Dikarya</taxon>
        <taxon>Ascomycota</taxon>
        <taxon>Pezizomycotina</taxon>
        <taxon>Sordariomycetes</taxon>
        <taxon>Sordariomycetidae</taxon>
        <taxon>Ophiostomatales</taxon>
        <taxon>Ophiostomataceae</taxon>
        <taxon>Sporothrix</taxon>
    </lineage>
</organism>
<reference evidence="2 3" key="1">
    <citation type="submission" date="2024-01" db="EMBL/GenBank/DDBJ databases">
        <authorList>
            <person name="Allen C."/>
            <person name="Tagirdzhanova G."/>
        </authorList>
    </citation>
    <scope>NUCLEOTIDE SEQUENCE [LARGE SCALE GENOMIC DNA]</scope>
</reference>
<name>A0ABP0BBC4_9PEZI</name>
<accession>A0ABP0BBC4</accession>
<proteinExistence type="predicted"/>
<feature type="compositionally biased region" description="Low complexity" evidence="1">
    <location>
        <begin position="320"/>
        <end position="329"/>
    </location>
</feature>
<feature type="compositionally biased region" description="Gly residues" evidence="1">
    <location>
        <begin position="115"/>
        <end position="128"/>
    </location>
</feature>
<sequence>MDDPWGSPWTSSTDHAVHDGSSRDSTNNDSNGTATTDSTPKAPQPAVLVDSAVGLSGNTPFASLPEPSPWADDNNDDDFGGFQNGGGFDDDNAFGDWTAPAFGNAGSVIGSSASGWGGFGGEPDGGGFADADEGAAQAQFLTPRKKSTGFGGLGQLSPIAWPSSAALSPAGSPGSRSPSRRRALSRSSAHGSIGFARSPSQGPWATSVTTADSKAAEPSSTHGIPILRLDENEATPAPVIGTPDNTPQIVAGHIDDRPAAAAEPAEPEHEAVVAASTRPSSAGSGGSTHSHADDEAGAETDDPQQDSPTTSIEDMHAGSTTDTTDTADAMKTSSKVQGLVELYDGLSTRPASIRTLSGSTSRAASGRHGSVVSDKGAEAADAIELSTAETTLDEQESPTSDETVTALAAEPAEPAEVPEATSRTDEESEEEEEEEEAPGLGVAEPEKTETIDGADADVPQEPKSDATADPSKQQPPPTKSNNKEVLSVARILSIWGEQTPYKADLSKVDKLYPDPLPPIKEDKEKPPLDAFIPDYILDDSFTSISERKVWYRIARHGSARKHNMGGGTDDDNNYRPITWRTSVIRDDTVKIVRRWMEEDSFTGKPTLGGGFGSGGGGSGGGNLFGWDSAAAPVSLDEVFKKKKNRPGAKTGHQKTLSTASSTWAFEGNSSGSPDGFSPGFSAGGFSAAPVFGWGSGPASARNSMQSDRPSPVPAAAAASAAAAAVMAPPKPKATTPQLASNQPSRFSVILPPADLSLSLPVAENSPVRITADDEEDDDDWGEMISSPTAESHIIPAPPFFSAPMPASAPPPAPASTPAPTAALLDDRDVAVLADSILRGLPDLSYMAV</sequence>
<feature type="compositionally biased region" description="Low complexity" evidence="1">
    <location>
        <begin position="156"/>
        <end position="177"/>
    </location>
</feature>
<feature type="compositionally biased region" description="Polar residues" evidence="1">
    <location>
        <begin position="354"/>
        <end position="363"/>
    </location>
</feature>
<feature type="compositionally biased region" description="Acidic residues" evidence="1">
    <location>
        <begin position="295"/>
        <end position="304"/>
    </location>
</feature>
<keyword evidence="3" id="KW-1185">Reference proteome</keyword>